<name>A0A1X7PF57_9MICO</name>
<protein>
    <submittedName>
        <fullName evidence="1">Uncharacterized protein</fullName>
    </submittedName>
</protein>
<dbReference type="EMBL" id="FXBM01000003">
    <property type="protein sequence ID" value="SMH49832.1"/>
    <property type="molecule type" value="Genomic_DNA"/>
</dbReference>
<keyword evidence="2" id="KW-1185">Reference proteome</keyword>
<dbReference type="AlphaFoldDB" id="A0A1X7PF57"/>
<evidence type="ECO:0000313" key="1">
    <source>
        <dbReference type="EMBL" id="SMH49832.1"/>
    </source>
</evidence>
<organism evidence="1 2">
    <name type="scientific">Rathayibacter oskolensis</name>
    <dbReference type="NCBI Taxonomy" id="1891671"/>
    <lineage>
        <taxon>Bacteria</taxon>
        <taxon>Bacillati</taxon>
        <taxon>Actinomycetota</taxon>
        <taxon>Actinomycetes</taxon>
        <taxon>Micrococcales</taxon>
        <taxon>Microbacteriaceae</taxon>
        <taxon>Rathayibacter</taxon>
    </lineage>
</organism>
<accession>A0A1X7PF57</accession>
<evidence type="ECO:0000313" key="2">
    <source>
        <dbReference type="Proteomes" id="UP000193711"/>
    </source>
</evidence>
<dbReference type="RefSeq" id="WP_165759662.1">
    <property type="nucleotide sequence ID" value="NZ_FXBM01000003.1"/>
</dbReference>
<reference evidence="2" key="1">
    <citation type="submission" date="2017-04" db="EMBL/GenBank/DDBJ databases">
        <authorList>
            <person name="Varghese N."/>
            <person name="Submissions S."/>
        </authorList>
    </citation>
    <scope>NUCLEOTIDE SEQUENCE [LARGE SCALE GENOMIC DNA]</scope>
    <source>
        <strain evidence="2">VKM Ac-2121</strain>
    </source>
</reference>
<dbReference type="Proteomes" id="UP000193711">
    <property type="component" value="Unassembled WGS sequence"/>
</dbReference>
<gene>
    <name evidence="1" type="ORF">SAMN06295885_3418</name>
</gene>
<sequence length="48" mass="4978">MVFLIVLAALIVWAVAAAVVTVVRDGYGPLPTRTGTERVAAPAARSAR</sequence>
<proteinExistence type="predicted"/>